<accession>A0A381PY69</accession>
<feature type="domain" description="Pseudouridine synthase I TruA alpha/beta" evidence="4">
    <location>
        <begin position="2"/>
        <end position="79"/>
    </location>
</feature>
<dbReference type="Gene3D" id="3.30.70.660">
    <property type="entry name" value="Pseudouridine synthase I, catalytic domain, C-terminal subdomain"/>
    <property type="match status" value="1"/>
</dbReference>
<evidence type="ECO:0000256" key="2">
    <source>
        <dbReference type="ARBA" id="ARBA00022694"/>
    </source>
</evidence>
<dbReference type="NCBIfam" id="TIGR00071">
    <property type="entry name" value="hisT_truA"/>
    <property type="match status" value="1"/>
</dbReference>
<dbReference type="Pfam" id="PF01416">
    <property type="entry name" value="PseudoU_synth_1"/>
    <property type="match status" value="2"/>
</dbReference>
<feature type="non-terminal residue" evidence="5">
    <location>
        <position position="1"/>
    </location>
</feature>
<dbReference type="EMBL" id="UINC01001140">
    <property type="protein sequence ID" value="SUZ72021.1"/>
    <property type="molecule type" value="Genomic_DNA"/>
</dbReference>
<name>A0A381PY69_9ZZZZ</name>
<dbReference type="SUPFAM" id="SSF55120">
    <property type="entry name" value="Pseudouridine synthase"/>
    <property type="match status" value="1"/>
</dbReference>
<dbReference type="GO" id="GO:0031119">
    <property type="term" value="P:tRNA pseudouridine synthesis"/>
    <property type="evidence" value="ECO:0007669"/>
    <property type="project" value="TreeGrafter"/>
</dbReference>
<dbReference type="InterPro" id="IPR020097">
    <property type="entry name" value="PsdUridine_synth_TruA_a/b_dom"/>
</dbReference>
<gene>
    <name evidence="5" type="ORF">METZ01_LOCUS24875</name>
</gene>
<dbReference type="PIRSF" id="PIRSF001430">
    <property type="entry name" value="tRNA_psdUrid_synth"/>
    <property type="match status" value="1"/>
</dbReference>
<keyword evidence="3" id="KW-0413">Isomerase</keyword>
<proteinExistence type="inferred from homology"/>
<organism evidence="5">
    <name type="scientific">marine metagenome</name>
    <dbReference type="NCBI Taxonomy" id="408172"/>
    <lineage>
        <taxon>unclassified sequences</taxon>
        <taxon>metagenomes</taxon>
        <taxon>ecological metagenomes</taxon>
    </lineage>
</organism>
<dbReference type="GO" id="GO:0009982">
    <property type="term" value="F:pseudouridine synthase activity"/>
    <property type="evidence" value="ECO:0007669"/>
    <property type="project" value="InterPro"/>
</dbReference>
<dbReference type="AlphaFoldDB" id="A0A381PY69"/>
<dbReference type="FunFam" id="3.30.70.580:FF:000001">
    <property type="entry name" value="tRNA pseudouridine synthase A"/>
    <property type="match status" value="1"/>
</dbReference>
<evidence type="ECO:0000259" key="4">
    <source>
        <dbReference type="Pfam" id="PF01416"/>
    </source>
</evidence>
<dbReference type="InterPro" id="IPR020103">
    <property type="entry name" value="PsdUridine_synth_cat_dom_sf"/>
</dbReference>
<dbReference type="CDD" id="cd02570">
    <property type="entry name" value="PseudoU_synth_EcTruA"/>
    <property type="match status" value="1"/>
</dbReference>
<dbReference type="GO" id="GO:0003723">
    <property type="term" value="F:RNA binding"/>
    <property type="evidence" value="ECO:0007669"/>
    <property type="project" value="InterPro"/>
</dbReference>
<protein>
    <recommendedName>
        <fullName evidence="4">Pseudouridine synthase I TruA alpha/beta domain-containing protein</fullName>
    </recommendedName>
</protein>
<evidence type="ECO:0000256" key="3">
    <source>
        <dbReference type="ARBA" id="ARBA00023235"/>
    </source>
</evidence>
<dbReference type="PANTHER" id="PTHR11142">
    <property type="entry name" value="PSEUDOURIDYLATE SYNTHASE"/>
    <property type="match status" value="1"/>
</dbReference>
<dbReference type="InterPro" id="IPR020095">
    <property type="entry name" value="PsdUridine_synth_TruA_C"/>
</dbReference>
<dbReference type="InterPro" id="IPR001406">
    <property type="entry name" value="PsdUridine_synth_TruA"/>
</dbReference>
<keyword evidence="2" id="KW-0819">tRNA processing</keyword>
<dbReference type="HAMAP" id="MF_00171">
    <property type="entry name" value="TruA"/>
    <property type="match status" value="1"/>
</dbReference>
<evidence type="ECO:0000313" key="5">
    <source>
        <dbReference type="EMBL" id="SUZ72021.1"/>
    </source>
</evidence>
<sequence>VSYIGTNYHGWQIQENASSIQQILEKSLSTLLGPDIKTLGSGRTDTGVHALSQIVHFDSKKLLDNNFLYKINSILPADISVNGFYKVKGEANARFDAISREYIYKIHQNKNPFLNNRSLYYKGNINIHLMNEACKVLVASSDFQSFSKVKTEVNNFKCVINYARFEKSNDNFNFLISSNRFLRGMVRCIVGTLLEVSEKKISLKKFNKIVENKDRKGAGPSVLASGLYLSKVEYPSNIYI</sequence>
<dbReference type="Gene3D" id="3.30.70.580">
    <property type="entry name" value="Pseudouridine synthase I, catalytic domain, N-terminal subdomain"/>
    <property type="match status" value="1"/>
</dbReference>
<dbReference type="InterPro" id="IPR020094">
    <property type="entry name" value="TruA/RsuA/RluB/E/F_N"/>
</dbReference>
<comment type="similarity">
    <text evidence="1">Belongs to the tRNA pseudouridine synthase TruA family.</text>
</comment>
<reference evidence="5" key="1">
    <citation type="submission" date="2018-05" db="EMBL/GenBank/DDBJ databases">
        <authorList>
            <person name="Lanie J.A."/>
            <person name="Ng W.-L."/>
            <person name="Kazmierczak K.M."/>
            <person name="Andrzejewski T.M."/>
            <person name="Davidsen T.M."/>
            <person name="Wayne K.J."/>
            <person name="Tettelin H."/>
            <person name="Glass J.I."/>
            <person name="Rusch D."/>
            <person name="Podicherti R."/>
            <person name="Tsui H.-C.T."/>
            <person name="Winkler M.E."/>
        </authorList>
    </citation>
    <scope>NUCLEOTIDE SEQUENCE</scope>
</reference>
<feature type="domain" description="Pseudouridine synthase I TruA alpha/beta" evidence="4">
    <location>
        <begin position="133"/>
        <end position="235"/>
    </location>
</feature>
<evidence type="ECO:0000256" key="1">
    <source>
        <dbReference type="ARBA" id="ARBA00009375"/>
    </source>
</evidence>
<dbReference type="PANTHER" id="PTHR11142:SF0">
    <property type="entry name" value="TRNA PSEUDOURIDINE SYNTHASE-LIKE 1"/>
    <property type="match status" value="1"/>
</dbReference>